<accession>A0A138ZXL4</accession>
<dbReference type="Proteomes" id="UP000070544">
    <property type="component" value="Unassembled WGS sequence"/>
</dbReference>
<feature type="region of interest" description="Disordered" evidence="1">
    <location>
        <begin position="47"/>
        <end position="73"/>
    </location>
</feature>
<gene>
    <name evidence="2" type="ORF">M427DRAFT_248389</name>
</gene>
<evidence type="ECO:0000313" key="2">
    <source>
        <dbReference type="EMBL" id="KXS09219.1"/>
    </source>
</evidence>
<dbReference type="EMBL" id="KQ965881">
    <property type="protein sequence ID" value="KXS09219.1"/>
    <property type="molecule type" value="Genomic_DNA"/>
</dbReference>
<feature type="compositionally biased region" description="Low complexity" evidence="1">
    <location>
        <begin position="51"/>
        <end position="66"/>
    </location>
</feature>
<keyword evidence="3" id="KW-1185">Reference proteome</keyword>
<organism evidence="2 3">
    <name type="scientific">Gonapodya prolifera (strain JEL478)</name>
    <name type="common">Monoblepharis prolifera</name>
    <dbReference type="NCBI Taxonomy" id="1344416"/>
    <lineage>
        <taxon>Eukaryota</taxon>
        <taxon>Fungi</taxon>
        <taxon>Fungi incertae sedis</taxon>
        <taxon>Chytridiomycota</taxon>
        <taxon>Chytridiomycota incertae sedis</taxon>
        <taxon>Monoblepharidomycetes</taxon>
        <taxon>Monoblepharidales</taxon>
        <taxon>Gonapodyaceae</taxon>
        <taxon>Gonapodya</taxon>
    </lineage>
</organism>
<sequence>MRTQPGSPSRLGSNPQPYLPSHVRFVHYASYGGVLPYRSFLRREASNPAHTTLRSRPSSSTLYPSPGRLSRRRPTPTDVWCIVCVGALYGHLQSPSWIRYPSRPPSPLVHLNGSQHLFSGPSISQTLSLPPCSSSNPVLASFSTSRTNCALVRALFHSAHMALLGFSVIFCVTRVEEQMSPCDSVLMCSCHWL</sequence>
<protein>
    <submittedName>
        <fullName evidence="2">Uncharacterized protein</fullName>
    </submittedName>
</protein>
<evidence type="ECO:0000313" key="3">
    <source>
        <dbReference type="Proteomes" id="UP000070544"/>
    </source>
</evidence>
<proteinExistence type="predicted"/>
<dbReference type="AlphaFoldDB" id="A0A138ZXL4"/>
<name>A0A138ZXL4_GONPJ</name>
<evidence type="ECO:0000256" key="1">
    <source>
        <dbReference type="SAM" id="MobiDB-lite"/>
    </source>
</evidence>
<reference evidence="2 3" key="1">
    <citation type="journal article" date="2015" name="Genome Biol. Evol.">
        <title>Phylogenomic analyses indicate that early fungi evolved digesting cell walls of algal ancestors of land plants.</title>
        <authorList>
            <person name="Chang Y."/>
            <person name="Wang S."/>
            <person name="Sekimoto S."/>
            <person name="Aerts A.L."/>
            <person name="Choi C."/>
            <person name="Clum A."/>
            <person name="LaButti K.M."/>
            <person name="Lindquist E.A."/>
            <person name="Yee Ngan C."/>
            <person name="Ohm R.A."/>
            <person name="Salamov A.A."/>
            <person name="Grigoriev I.V."/>
            <person name="Spatafora J.W."/>
            <person name="Berbee M.L."/>
        </authorList>
    </citation>
    <scope>NUCLEOTIDE SEQUENCE [LARGE SCALE GENOMIC DNA]</scope>
    <source>
        <strain evidence="2 3">JEL478</strain>
    </source>
</reference>